<dbReference type="Proteomes" id="UP000192247">
    <property type="component" value="Unassembled WGS sequence"/>
</dbReference>
<dbReference type="STRING" id="418985.A0A1V9WZ25"/>
<accession>A0A1V9WZ25</accession>
<evidence type="ECO:0000259" key="1">
    <source>
        <dbReference type="SMART" id="SM01163"/>
    </source>
</evidence>
<reference evidence="2 3" key="1">
    <citation type="journal article" date="2017" name="Gigascience">
        <title>Draft genome of the honey bee ectoparasitic mite, Tropilaelaps mercedesae, is shaped by the parasitic life history.</title>
        <authorList>
            <person name="Dong X."/>
            <person name="Armstrong S.D."/>
            <person name="Xia D."/>
            <person name="Makepeace B.L."/>
            <person name="Darby A.C."/>
            <person name="Kadowaki T."/>
        </authorList>
    </citation>
    <scope>NUCLEOTIDE SEQUENCE [LARGE SCALE GENOMIC DNA]</scope>
    <source>
        <strain evidence="2">Wuxi-XJTLU</strain>
    </source>
</reference>
<proteinExistence type="predicted"/>
<evidence type="ECO:0000313" key="2">
    <source>
        <dbReference type="EMBL" id="OQR66535.1"/>
    </source>
</evidence>
<comment type="caution">
    <text evidence="2">The sequence shown here is derived from an EMBL/GenBank/DDBJ whole genome shotgun (WGS) entry which is preliminary data.</text>
</comment>
<dbReference type="SUPFAM" id="SSF101690">
    <property type="entry name" value="PAZ domain"/>
    <property type="match status" value="1"/>
</dbReference>
<feature type="non-terminal residue" evidence="2">
    <location>
        <position position="1"/>
    </location>
</feature>
<feature type="domain" description="Argonaute linker 1" evidence="1">
    <location>
        <begin position="149"/>
        <end position="203"/>
    </location>
</feature>
<dbReference type="EMBL" id="MNPL01032061">
    <property type="protein sequence ID" value="OQR66535.1"/>
    <property type="molecule type" value="Genomic_DNA"/>
</dbReference>
<organism evidence="2 3">
    <name type="scientific">Tropilaelaps mercedesae</name>
    <dbReference type="NCBI Taxonomy" id="418985"/>
    <lineage>
        <taxon>Eukaryota</taxon>
        <taxon>Metazoa</taxon>
        <taxon>Ecdysozoa</taxon>
        <taxon>Arthropoda</taxon>
        <taxon>Chelicerata</taxon>
        <taxon>Arachnida</taxon>
        <taxon>Acari</taxon>
        <taxon>Parasitiformes</taxon>
        <taxon>Mesostigmata</taxon>
        <taxon>Gamasina</taxon>
        <taxon>Dermanyssoidea</taxon>
        <taxon>Laelapidae</taxon>
        <taxon>Tropilaelaps</taxon>
    </lineage>
</organism>
<dbReference type="InterPro" id="IPR014811">
    <property type="entry name" value="ArgoL1"/>
</dbReference>
<dbReference type="Pfam" id="PF08699">
    <property type="entry name" value="ArgoL1"/>
    <property type="match status" value="1"/>
</dbReference>
<dbReference type="SMART" id="SM01163">
    <property type="entry name" value="DUF1785"/>
    <property type="match status" value="1"/>
</dbReference>
<keyword evidence="3" id="KW-1185">Reference proteome</keyword>
<dbReference type="AlphaFoldDB" id="A0A1V9WZ25"/>
<sequence>QLQCGTSNNPSRPFLLVKDSVEVHPLDPSGPDGLGSVRPDRHRSSRTISEVIGAPARAGVQSFTTNRLRHQRGHRGLHAGVGVAEMCDVDELSILLKLFTVGDVPVRHSVGTRGQPIQLVSNLYGVSVSVKEVFHYDVCITCSTAATQTPNRRCSFFTRQNHGRDLSAGGCRELWYGYDCSIRLGQWKPLLNVNISATLFHESLPLVEYVAKFLKKDPMRMLSDDLLDSERKKIEKELQAVKIE</sequence>
<dbReference type="InterPro" id="IPR036085">
    <property type="entry name" value="PAZ_dom_sf"/>
</dbReference>
<dbReference type="InParanoid" id="A0A1V9WZ25"/>
<dbReference type="PANTHER" id="PTHR22891">
    <property type="entry name" value="EUKARYOTIC TRANSLATION INITIATION FACTOR 2C"/>
    <property type="match status" value="1"/>
</dbReference>
<protein>
    <submittedName>
        <fullName evidence="2">Protein argonaute-3-like</fullName>
    </submittedName>
</protein>
<gene>
    <name evidence="2" type="ORF">BIW11_14089</name>
</gene>
<name>A0A1V9WZ25_9ACAR</name>
<evidence type="ECO:0000313" key="3">
    <source>
        <dbReference type="Proteomes" id="UP000192247"/>
    </source>
</evidence>